<protein>
    <submittedName>
        <fullName evidence="1">Uncharacterized protein</fullName>
    </submittedName>
</protein>
<proteinExistence type="predicted"/>
<dbReference type="AlphaFoldDB" id="A0A2D2AU13"/>
<dbReference type="EMBL" id="CP024201">
    <property type="protein sequence ID" value="ATQ41491.1"/>
    <property type="molecule type" value="Genomic_DNA"/>
</dbReference>
<dbReference type="Proteomes" id="UP000228945">
    <property type="component" value="Chromosome"/>
</dbReference>
<dbReference type="RefSeq" id="WP_099620747.1">
    <property type="nucleotide sequence ID" value="NZ_CP024201.1"/>
</dbReference>
<reference evidence="1 2" key="1">
    <citation type="submission" date="2017-10" db="EMBL/GenBank/DDBJ databases">
        <title>Genome sequence of Caulobacter mirabilis FWC38.</title>
        <authorList>
            <person name="Fiebig A."/>
            <person name="Crosson S."/>
        </authorList>
    </citation>
    <scope>NUCLEOTIDE SEQUENCE [LARGE SCALE GENOMIC DNA]</scope>
    <source>
        <strain evidence="1 2">FWC 38</strain>
    </source>
</reference>
<evidence type="ECO:0000313" key="1">
    <source>
        <dbReference type="EMBL" id="ATQ41491.1"/>
    </source>
</evidence>
<accession>A0A2D2AU13</accession>
<organism evidence="1 2">
    <name type="scientific">Caulobacter mirabilis</name>
    <dbReference type="NCBI Taxonomy" id="69666"/>
    <lineage>
        <taxon>Bacteria</taxon>
        <taxon>Pseudomonadati</taxon>
        <taxon>Pseudomonadota</taxon>
        <taxon>Alphaproteobacteria</taxon>
        <taxon>Caulobacterales</taxon>
        <taxon>Caulobacteraceae</taxon>
        <taxon>Caulobacter</taxon>
    </lineage>
</organism>
<gene>
    <name evidence="1" type="ORF">CSW64_03215</name>
</gene>
<evidence type="ECO:0000313" key="2">
    <source>
        <dbReference type="Proteomes" id="UP000228945"/>
    </source>
</evidence>
<name>A0A2D2AU13_9CAUL</name>
<dbReference type="KEGG" id="cmb:CSW64_03215"/>
<keyword evidence="2" id="KW-1185">Reference proteome</keyword>
<dbReference type="OrthoDB" id="7190507at2"/>
<sequence>MSPANLTIVSDNASTALTPVATEALRDRVKRLQNEARGIAREHVMALEHALVAVTQLAAEIADGGDAYPVGAREVARQLVGECAGRASTLDAILSRTARP</sequence>